<organism evidence="12 13">
    <name type="scientific">Terriglobus roseus</name>
    <dbReference type="NCBI Taxonomy" id="392734"/>
    <lineage>
        <taxon>Bacteria</taxon>
        <taxon>Pseudomonadati</taxon>
        <taxon>Acidobacteriota</taxon>
        <taxon>Terriglobia</taxon>
        <taxon>Terriglobales</taxon>
        <taxon>Acidobacteriaceae</taxon>
        <taxon>Terriglobus</taxon>
    </lineage>
</organism>
<keyword evidence="9" id="KW-0472">Membrane</keyword>
<dbReference type="Gene3D" id="2.102.10.10">
    <property type="entry name" value="Rieske [2Fe-2S] iron-sulphur domain"/>
    <property type="match status" value="1"/>
</dbReference>
<gene>
    <name evidence="12" type="ORF">SAMN05444167_2250</name>
</gene>
<dbReference type="AlphaFoldDB" id="A0A1G7KPA5"/>
<dbReference type="Pfam" id="PF00175">
    <property type="entry name" value="NAD_binding_1"/>
    <property type="match status" value="1"/>
</dbReference>
<dbReference type="Pfam" id="PF00487">
    <property type="entry name" value="FA_desaturase"/>
    <property type="match status" value="1"/>
</dbReference>
<keyword evidence="3" id="KW-0285">Flavoprotein</keyword>
<dbReference type="CDD" id="cd03511">
    <property type="entry name" value="Rhizopine-oxygenase-like"/>
    <property type="match status" value="1"/>
</dbReference>
<dbReference type="InterPro" id="IPR036922">
    <property type="entry name" value="Rieske_2Fe-2S_sf"/>
</dbReference>
<dbReference type="GO" id="GO:0006629">
    <property type="term" value="P:lipid metabolic process"/>
    <property type="evidence" value="ECO:0007669"/>
    <property type="project" value="InterPro"/>
</dbReference>
<name>A0A1G7KPA5_9BACT</name>
<reference evidence="12 13" key="1">
    <citation type="submission" date="2016-10" db="EMBL/GenBank/DDBJ databases">
        <authorList>
            <person name="de Groot N.N."/>
        </authorList>
    </citation>
    <scope>NUCLEOTIDE SEQUENCE [LARGE SCALE GENOMIC DNA]</scope>
    <source>
        <strain evidence="12 13">GAS232</strain>
    </source>
</reference>
<evidence type="ECO:0000256" key="4">
    <source>
        <dbReference type="ARBA" id="ARBA00022714"/>
    </source>
</evidence>
<dbReference type="SUPFAM" id="SSF63380">
    <property type="entry name" value="Riboflavin synthase domain-like"/>
    <property type="match status" value="1"/>
</dbReference>
<dbReference type="SUPFAM" id="SSF52343">
    <property type="entry name" value="Ferredoxin reductase-like, C-terminal NADP-linked domain"/>
    <property type="match status" value="1"/>
</dbReference>
<evidence type="ECO:0000259" key="11">
    <source>
        <dbReference type="PROSITE" id="PS51384"/>
    </source>
</evidence>
<keyword evidence="2" id="KW-0813">Transport</keyword>
<dbReference type="SUPFAM" id="SSF50022">
    <property type="entry name" value="ISP domain"/>
    <property type="match status" value="1"/>
</dbReference>
<dbReference type="Pfam" id="PF00970">
    <property type="entry name" value="FAD_binding_6"/>
    <property type="match status" value="1"/>
</dbReference>
<dbReference type="InterPro" id="IPR017941">
    <property type="entry name" value="Rieske_2Fe-2S"/>
</dbReference>
<dbReference type="InterPro" id="IPR017927">
    <property type="entry name" value="FAD-bd_FR_type"/>
</dbReference>
<evidence type="ECO:0000313" key="12">
    <source>
        <dbReference type="EMBL" id="SDF38770.1"/>
    </source>
</evidence>
<keyword evidence="9" id="KW-1133">Transmembrane helix</keyword>
<dbReference type="GO" id="GO:0051537">
    <property type="term" value="F:2 iron, 2 sulfur cluster binding"/>
    <property type="evidence" value="ECO:0007669"/>
    <property type="project" value="UniProtKB-KW"/>
</dbReference>
<evidence type="ECO:0000256" key="1">
    <source>
        <dbReference type="ARBA" id="ARBA00001974"/>
    </source>
</evidence>
<dbReference type="GO" id="GO:0016020">
    <property type="term" value="C:membrane"/>
    <property type="evidence" value="ECO:0007669"/>
    <property type="project" value="InterPro"/>
</dbReference>
<protein>
    <submittedName>
        <fullName evidence="12">NADH:ubiquinone oxidoreductase, Na(+)-translocating, F subunit</fullName>
    </submittedName>
</protein>
<dbReference type="InterPro" id="IPR039393">
    <property type="entry name" value="Rhizopine-oxygenase-like"/>
</dbReference>
<evidence type="ECO:0000256" key="3">
    <source>
        <dbReference type="ARBA" id="ARBA00022630"/>
    </source>
</evidence>
<dbReference type="Gene3D" id="3.40.50.80">
    <property type="entry name" value="Nucleotide-binding domain of ferredoxin-NADP reductase (FNR) module"/>
    <property type="match status" value="1"/>
</dbReference>
<dbReference type="InterPro" id="IPR005804">
    <property type="entry name" value="FA_desaturase_dom"/>
</dbReference>
<evidence type="ECO:0000256" key="5">
    <source>
        <dbReference type="ARBA" id="ARBA00022723"/>
    </source>
</evidence>
<accession>A0A1G7KPA5</accession>
<evidence type="ECO:0000256" key="6">
    <source>
        <dbReference type="ARBA" id="ARBA00022827"/>
    </source>
</evidence>
<dbReference type="InterPro" id="IPR008333">
    <property type="entry name" value="Cbr1-like_FAD-bd_dom"/>
</dbReference>
<dbReference type="Pfam" id="PF00355">
    <property type="entry name" value="Rieske"/>
    <property type="match status" value="1"/>
</dbReference>
<dbReference type="GO" id="GO:0016655">
    <property type="term" value="F:oxidoreductase activity, acting on NAD(P)H, quinone or similar compound as acceptor"/>
    <property type="evidence" value="ECO:0007669"/>
    <property type="project" value="InterPro"/>
</dbReference>
<evidence type="ECO:0000256" key="7">
    <source>
        <dbReference type="ARBA" id="ARBA00023004"/>
    </source>
</evidence>
<dbReference type="RefSeq" id="WP_083345215.1">
    <property type="nucleotide sequence ID" value="NZ_LT629690.1"/>
</dbReference>
<keyword evidence="13" id="KW-1185">Reference proteome</keyword>
<dbReference type="InterPro" id="IPR010205">
    <property type="entry name" value="NqrF"/>
</dbReference>
<keyword evidence="7" id="KW-0408">Iron</keyword>
<feature type="domain" description="Rieske" evidence="10">
    <location>
        <begin position="370"/>
        <end position="466"/>
    </location>
</feature>
<evidence type="ECO:0000313" key="13">
    <source>
        <dbReference type="Proteomes" id="UP000182427"/>
    </source>
</evidence>
<dbReference type="Proteomes" id="UP000182427">
    <property type="component" value="Chromosome I"/>
</dbReference>
<dbReference type="GO" id="GO:0006814">
    <property type="term" value="P:sodium ion transport"/>
    <property type="evidence" value="ECO:0007669"/>
    <property type="project" value="InterPro"/>
</dbReference>
<dbReference type="InterPro" id="IPR039261">
    <property type="entry name" value="FNR_nucleotide-bd"/>
</dbReference>
<dbReference type="NCBIfam" id="TIGR01941">
    <property type="entry name" value="nqrF"/>
    <property type="match status" value="1"/>
</dbReference>
<dbReference type="PROSITE" id="PS51384">
    <property type="entry name" value="FAD_FR"/>
    <property type="match status" value="1"/>
</dbReference>
<keyword evidence="9" id="KW-0812">Transmembrane</keyword>
<feature type="transmembrane region" description="Helical" evidence="9">
    <location>
        <begin position="214"/>
        <end position="247"/>
    </location>
</feature>
<evidence type="ECO:0000256" key="9">
    <source>
        <dbReference type="SAM" id="Phobius"/>
    </source>
</evidence>
<proteinExistence type="predicted"/>
<keyword evidence="8" id="KW-0411">Iron-sulfur</keyword>
<keyword evidence="5" id="KW-0479">Metal-binding</keyword>
<evidence type="ECO:0000256" key="8">
    <source>
        <dbReference type="ARBA" id="ARBA00023014"/>
    </source>
</evidence>
<keyword evidence="6" id="KW-0274">FAD</keyword>
<dbReference type="GO" id="GO:0046872">
    <property type="term" value="F:metal ion binding"/>
    <property type="evidence" value="ECO:0007669"/>
    <property type="project" value="UniProtKB-KW"/>
</dbReference>
<keyword evidence="12" id="KW-0830">Ubiquinone</keyword>
<dbReference type="CDD" id="cd06188">
    <property type="entry name" value="NADH_quinone_reductase"/>
    <property type="match status" value="1"/>
</dbReference>
<feature type="transmembrane region" description="Helical" evidence="9">
    <location>
        <begin position="55"/>
        <end position="74"/>
    </location>
</feature>
<evidence type="ECO:0000256" key="2">
    <source>
        <dbReference type="ARBA" id="ARBA00022448"/>
    </source>
</evidence>
<dbReference type="Gene3D" id="2.40.30.10">
    <property type="entry name" value="Translation factors"/>
    <property type="match status" value="1"/>
</dbReference>
<dbReference type="EMBL" id="LT629690">
    <property type="protein sequence ID" value="SDF38770.1"/>
    <property type="molecule type" value="Genomic_DNA"/>
</dbReference>
<keyword evidence="4" id="KW-0001">2Fe-2S</keyword>
<evidence type="ECO:0000259" key="10">
    <source>
        <dbReference type="PROSITE" id="PS51296"/>
    </source>
</evidence>
<dbReference type="InterPro" id="IPR001433">
    <property type="entry name" value="OxRdtase_FAD/NAD-bd"/>
</dbReference>
<dbReference type="PANTHER" id="PTHR43644">
    <property type="entry name" value="NA(+)-TRANSLOCATING NADH-QUINONE REDUCTASE SUBUNIT"/>
    <property type="match status" value="1"/>
</dbReference>
<dbReference type="InterPro" id="IPR017938">
    <property type="entry name" value="Riboflavin_synthase-like_b-brl"/>
</dbReference>
<sequence>MSTMVSSPKPHLDYSLTGVNAKLAIERGLAEADWYQSPVPRDELRALLERRDGPALRDSLLWFGMIGGLAYLTYRLWGTWWAILPYLAYAALYAGSSDSRWHESGHGTAFRTDWMNNVLYQVSSFMVLREATVWRWSHTRHHSDTIIVGRDPEISVPRPPDPVAILKKFVSFGAYSKYFVSIIRHAVGRMSEDEKTFIPASEFGTVYRTARIHLAMYIAVIAFAVTLHSLLPLFLIGFVNFFGAWLMVMYSVTQHAGLAENVLDHRLNCRTVYMNPLNRFLYWNMNYHIEHHMYPLVPFHQLPRLHALIQSDCPPPYPSLYRAWREIVPAVWRQMSDPAFHVKRVLPERKVIAVCTHDRASADTGQDGWIAACASTDVMRDDVIRFDYGRKTFAVCRDEQGRVHVLDGMCTHGNVHLAGGLVKGNIVECPKHNGRFHLQDGSPARAPICRGTAKYTSEERDGFIHIHVAETDQAKGRDEDMLRLRVVSNQNAATFIKELVLVPESPVSMQKFSPGDYLQIHIPAYDEIRFSEFDVAEPYASVWRAQHVFDHVVSNRNGIERRNNYSVASNPSLEKELRFNVRIATPPPGQACSPGIGSSYLFSLRPGDTVDATGPFGDFHIRPTLKEMVYIGGGAGMAPLRAHLSHLLETERSPRRISFWYGARSRQEMFYEDYFRGLEKMHSNFRFLPALSSPVDGEEWKGLHGFIHDVVREHYLQTHEQPAAIEYYLCGPPMMMKATLKMLAEFRVPAPNITFDEF</sequence>
<dbReference type="PROSITE" id="PS51296">
    <property type="entry name" value="RIESKE"/>
    <property type="match status" value="1"/>
</dbReference>
<comment type="cofactor">
    <cofactor evidence="1">
        <name>FAD</name>
        <dbReference type="ChEBI" id="CHEBI:57692"/>
    </cofactor>
</comment>
<dbReference type="PANTHER" id="PTHR43644:SF1">
    <property type="entry name" value="NAD(P)H-FLAVIN REDUCTASE"/>
    <property type="match status" value="1"/>
</dbReference>
<feature type="domain" description="FAD-binding FR-type" evidence="11">
    <location>
        <begin position="479"/>
        <end position="622"/>
    </location>
</feature>